<keyword evidence="1" id="KW-0732">Signal</keyword>
<organism evidence="3 4">
    <name type="scientific">Acinetobacter bereziniae</name>
    <name type="common">Acinetobacter genomosp. 10</name>
    <dbReference type="NCBI Taxonomy" id="106648"/>
    <lineage>
        <taxon>Bacteria</taxon>
        <taxon>Pseudomonadati</taxon>
        <taxon>Pseudomonadota</taxon>
        <taxon>Gammaproteobacteria</taxon>
        <taxon>Moraxellales</taxon>
        <taxon>Moraxellaceae</taxon>
        <taxon>Acinetobacter</taxon>
    </lineage>
</organism>
<accession>A0A833US86</accession>
<protein>
    <recommendedName>
        <fullName evidence="2">Phosphodiester glycosidase domain-containing protein</fullName>
    </recommendedName>
</protein>
<feature type="chain" id="PRO_5032658592" description="Phosphodiester glycosidase domain-containing protein" evidence="1">
    <location>
        <begin position="26"/>
        <end position="252"/>
    </location>
</feature>
<dbReference type="EMBL" id="WNDP01000026">
    <property type="protein sequence ID" value="KAF1026264.1"/>
    <property type="molecule type" value="Genomic_DNA"/>
</dbReference>
<dbReference type="Proteomes" id="UP000490535">
    <property type="component" value="Unassembled WGS sequence"/>
</dbReference>
<proteinExistence type="predicted"/>
<dbReference type="InterPro" id="IPR018711">
    <property type="entry name" value="NAGPA"/>
</dbReference>
<name>A0A833US86_ACIBZ</name>
<evidence type="ECO:0000256" key="1">
    <source>
        <dbReference type="SAM" id="SignalP"/>
    </source>
</evidence>
<feature type="domain" description="Phosphodiester glycosidase" evidence="2">
    <location>
        <begin position="79"/>
        <end position="226"/>
    </location>
</feature>
<gene>
    <name evidence="3" type="ORF">GAK29_01401</name>
</gene>
<dbReference type="AlphaFoldDB" id="A0A833US86"/>
<evidence type="ECO:0000313" key="3">
    <source>
        <dbReference type="EMBL" id="KAF1026264.1"/>
    </source>
</evidence>
<feature type="signal peptide" evidence="1">
    <location>
        <begin position="1"/>
        <end position="25"/>
    </location>
</feature>
<sequence>MNFRSWLCTLMTSMGLTVLSFQVQADTTYIKITKDKKVIADVIRIDDLAKLKLFLNDQQGQPYKKFAAIQKAQRKCPISFAMNAGMYHANFTPVGLYIEQGKQQVELNQEKNKFGNFFMQPNVVVAWNNQQAIIKTTAQYRKLNFNARYATQSGPMLVVNGQINPDFLKSSDSLKVRNGVGIKNNQLYLVMSRGRINFFEFADIFKSQLGIDQALYLDGTISSAFIPQAKRNDQVYDLGPIFVYQESSQCGH</sequence>
<reference evidence="4" key="1">
    <citation type="journal article" date="2020" name="MBio">
        <title>Horizontal gene transfer to a defensive symbiont with a reduced genome amongst a multipartite beetle microbiome.</title>
        <authorList>
            <person name="Waterworth S.C."/>
            <person name="Florez L.V."/>
            <person name="Rees E.R."/>
            <person name="Hertweck C."/>
            <person name="Kaltenpoth M."/>
            <person name="Kwan J.C."/>
        </authorList>
    </citation>
    <scope>NUCLEOTIDE SEQUENCE [LARGE SCALE GENOMIC DNA]</scope>
</reference>
<evidence type="ECO:0000259" key="2">
    <source>
        <dbReference type="Pfam" id="PF09992"/>
    </source>
</evidence>
<comment type="caution">
    <text evidence="3">The sequence shown here is derived from an EMBL/GenBank/DDBJ whole genome shotgun (WGS) entry which is preliminary data.</text>
</comment>
<evidence type="ECO:0000313" key="4">
    <source>
        <dbReference type="Proteomes" id="UP000490535"/>
    </source>
</evidence>
<dbReference type="Pfam" id="PF09992">
    <property type="entry name" value="NAGPA"/>
    <property type="match status" value="1"/>
</dbReference>